<gene>
    <name evidence="2" type="ORF">BpHYR1_022620</name>
</gene>
<accession>A0A3M7RXD7</accession>
<keyword evidence="1" id="KW-1133">Transmembrane helix</keyword>
<evidence type="ECO:0000256" key="1">
    <source>
        <dbReference type="SAM" id="Phobius"/>
    </source>
</evidence>
<comment type="caution">
    <text evidence="2">The sequence shown here is derived from an EMBL/GenBank/DDBJ whole genome shotgun (WGS) entry which is preliminary data.</text>
</comment>
<name>A0A3M7RXD7_BRAPC</name>
<keyword evidence="1" id="KW-0812">Transmembrane</keyword>
<keyword evidence="1" id="KW-0472">Membrane</keyword>
<reference evidence="2 3" key="1">
    <citation type="journal article" date="2018" name="Sci. Rep.">
        <title>Genomic signatures of local adaptation to the degree of environmental predictability in rotifers.</title>
        <authorList>
            <person name="Franch-Gras L."/>
            <person name="Hahn C."/>
            <person name="Garcia-Roger E.M."/>
            <person name="Carmona M.J."/>
            <person name="Serra M."/>
            <person name="Gomez A."/>
        </authorList>
    </citation>
    <scope>NUCLEOTIDE SEQUENCE [LARGE SCALE GENOMIC DNA]</scope>
    <source>
        <strain evidence="2">HYR1</strain>
    </source>
</reference>
<keyword evidence="3" id="KW-1185">Reference proteome</keyword>
<feature type="transmembrane region" description="Helical" evidence="1">
    <location>
        <begin position="145"/>
        <end position="163"/>
    </location>
</feature>
<dbReference type="EMBL" id="REGN01002416">
    <property type="protein sequence ID" value="RNA28224.1"/>
    <property type="molecule type" value="Genomic_DNA"/>
</dbReference>
<proteinExistence type="predicted"/>
<dbReference type="Proteomes" id="UP000276133">
    <property type="component" value="Unassembled WGS sequence"/>
</dbReference>
<feature type="transmembrane region" description="Helical" evidence="1">
    <location>
        <begin position="6"/>
        <end position="25"/>
    </location>
</feature>
<evidence type="ECO:0000313" key="3">
    <source>
        <dbReference type="Proteomes" id="UP000276133"/>
    </source>
</evidence>
<protein>
    <submittedName>
        <fullName evidence="2">Uncharacterized protein</fullName>
    </submittedName>
</protein>
<dbReference type="AlphaFoldDB" id="A0A3M7RXD7"/>
<organism evidence="2 3">
    <name type="scientific">Brachionus plicatilis</name>
    <name type="common">Marine rotifer</name>
    <name type="synonym">Brachionus muelleri</name>
    <dbReference type="NCBI Taxonomy" id="10195"/>
    <lineage>
        <taxon>Eukaryota</taxon>
        <taxon>Metazoa</taxon>
        <taxon>Spiralia</taxon>
        <taxon>Gnathifera</taxon>
        <taxon>Rotifera</taxon>
        <taxon>Eurotatoria</taxon>
        <taxon>Monogononta</taxon>
        <taxon>Pseudotrocha</taxon>
        <taxon>Ploima</taxon>
        <taxon>Brachionidae</taxon>
        <taxon>Brachionus</taxon>
    </lineage>
</organism>
<evidence type="ECO:0000313" key="2">
    <source>
        <dbReference type="EMBL" id="RNA28224.1"/>
    </source>
</evidence>
<sequence>MQVELMLTICTLAVVFVFDLFLLCLDDCLSNGTTDTLRQHRWLIFFSCLRATLLERSRFLMRPALSGSVRVNGGCANNSLTAVFRFVHTLFRTDWSGCSTRLRSAPERDRLLGSCCTECTRLNWIFFSCSSSSHSSRKLSQNSDVLVLSISSTPALVYLNVYIRVIPWQFGMELSPSFQPNGFSSYLKKN</sequence>